<dbReference type="SMART" id="SM00903">
    <property type="entry name" value="Flavin_Reduct"/>
    <property type="match status" value="1"/>
</dbReference>
<dbReference type="PANTHER" id="PTHR30466">
    <property type="entry name" value="FLAVIN REDUCTASE"/>
    <property type="match status" value="1"/>
</dbReference>
<dbReference type="EMBL" id="WOEY01000152">
    <property type="protein sequence ID" value="NPT46992.1"/>
    <property type="molecule type" value="Genomic_DNA"/>
</dbReference>
<keyword evidence="4" id="KW-1185">Reference proteome</keyword>
<evidence type="ECO:0000313" key="3">
    <source>
        <dbReference type="EMBL" id="NPT46992.1"/>
    </source>
</evidence>
<dbReference type="InterPro" id="IPR002563">
    <property type="entry name" value="Flavin_Rdtase-like_dom"/>
</dbReference>
<evidence type="ECO:0000256" key="1">
    <source>
        <dbReference type="ARBA" id="ARBA00023002"/>
    </source>
</evidence>
<evidence type="ECO:0000313" key="4">
    <source>
        <dbReference type="Proteomes" id="UP000652198"/>
    </source>
</evidence>
<name>A0ABX2C511_9BURK</name>
<protein>
    <submittedName>
        <fullName evidence="3">Flavin reductase</fullName>
    </submittedName>
</protein>
<gene>
    <name evidence="3" type="ORF">GNZ12_37975</name>
</gene>
<dbReference type="Pfam" id="PF01613">
    <property type="entry name" value="Flavin_Reduct"/>
    <property type="match status" value="1"/>
</dbReference>
<reference evidence="3 4" key="1">
    <citation type="submission" date="2019-11" db="EMBL/GenBank/DDBJ databases">
        <title>Metabolism of dissolved organic matter in forest soils.</title>
        <authorList>
            <person name="Cyle K.T."/>
            <person name="Wilhelm R.C."/>
            <person name="Martinez C.E."/>
        </authorList>
    </citation>
    <scope>NUCLEOTIDE SEQUENCE [LARGE SCALE GENOMIC DNA]</scope>
    <source>
        <strain evidence="3 4">1N</strain>
    </source>
</reference>
<accession>A0ABX2C511</accession>
<evidence type="ECO:0000259" key="2">
    <source>
        <dbReference type="SMART" id="SM00903"/>
    </source>
</evidence>
<organism evidence="3 4">
    <name type="scientific">Paraburkholderia solitsugae</name>
    <dbReference type="NCBI Taxonomy" id="2675748"/>
    <lineage>
        <taxon>Bacteria</taxon>
        <taxon>Pseudomonadati</taxon>
        <taxon>Pseudomonadota</taxon>
        <taxon>Betaproteobacteria</taxon>
        <taxon>Burkholderiales</taxon>
        <taxon>Burkholderiaceae</taxon>
        <taxon>Paraburkholderia</taxon>
    </lineage>
</organism>
<comment type="caution">
    <text evidence="3">The sequence shown here is derived from an EMBL/GenBank/DDBJ whole genome shotgun (WGS) entry which is preliminary data.</text>
</comment>
<keyword evidence="1" id="KW-0560">Oxidoreductase</keyword>
<proteinExistence type="predicted"/>
<dbReference type="InterPro" id="IPR012349">
    <property type="entry name" value="Split_barrel_FMN-bd"/>
</dbReference>
<dbReference type="PANTHER" id="PTHR30466:SF1">
    <property type="entry name" value="FMN REDUCTASE (NADH) RUTF"/>
    <property type="match status" value="1"/>
</dbReference>
<feature type="domain" description="Flavin reductase like" evidence="2">
    <location>
        <begin position="14"/>
        <end position="156"/>
    </location>
</feature>
<sequence length="192" mass="20548">MDSQTRARSLRRCFGRFTTGVAVVTYRSNEGVRGATMNSFTSVSIDPPLVLISVARTSRACAGIDAQPFAINVLGAGQMDVALHFAGRPKDGIHIAWDNDGSNRTSPSLADAIAVFQCKPWQQYDGGDHVLVVGEVTSSVMREGEPLAFGDGRFMSTGLPLMDGPLVFSLDGRPVPAWTGAACRVHHRTEQG</sequence>
<dbReference type="Proteomes" id="UP000652198">
    <property type="component" value="Unassembled WGS sequence"/>
</dbReference>
<dbReference type="RefSeq" id="WP_172317363.1">
    <property type="nucleotide sequence ID" value="NZ_WOEY01000152.1"/>
</dbReference>
<dbReference type="InterPro" id="IPR050268">
    <property type="entry name" value="NADH-dep_flavin_reductase"/>
</dbReference>
<dbReference type="Gene3D" id="2.30.110.10">
    <property type="entry name" value="Electron Transport, Fmn-binding Protein, Chain A"/>
    <property type="match status" value="1"/>
</dbReference>
<dbReference type="SUPFAM" id="SSF50475">
    <property type="entry name" value="FMN-binding split barrel"/>
    <property type="match status" value="1"/>
</dbReference>